<dbReference type="Proteomes" id="UP000321750">
    <property type="component" value="Unassembled WGS sequence"/>
</dbReference>
<evidence type="ECO:0000313" key="2">
    <source>
        <dbReference type="EMBL" id="GEP09407.1"/>
    </source>
</evidence>
<accession>A0A512JHH1</accession>
<evidence type="ECO:0000256" key="1">
    <source>
        <dbReference type="SAM" id="MobiDB-lite"/>
    </source>
</evidence>
<keyword evidence="3" id="KW-1185">Reference proteome</keyword>
<feature type="compositionally biased region" description="Low complexity" evidence="1">
    <location>
        <begin position="114"/>
        <end position="131"/>
    </location>
</feature>
<name>A0A512JHH1_9HYPH</name>
<dbReference type="RefSeq" id="WP_147045730.1">
    <property type="nucleotide sequence ID" value="NZ_BJZV01000005.1"/>
</dbReference>
<gene>
    <name evidence="2" type="ORF">MGN01_12520</name>
</gene>
<protein>
    <submittedName>
        <fullName evidence="2">Uncharacterized protein</fullName>
    </submittedName>
</protein>
<dbReference type="OrthoDB" id="9857568at2"/>
<proteinExistence type="predicted"/>
<comment type="caution">
    <text evidence="2">The sequence shown here is derived from an EMBL/GenBank/DDBJ whole genome shotgun (WGS) entry which is preliminary data.</text>
</comment>
<sequence>MSACAPRDPGVEALTVARGSALPFLPTLVTALAVGLLSLLCHTPSAPEAPPLSMVTAAASMTMPGGFHPVLPGSEAMPSVHAAVAFGRLPAPVLEVPQMADVSPAAKAPATQGANRPVRNAARRPCAAPHCADSRRVDTATRNAPVRAASEPEAVPAPMRGRGEVDEDLPTGALPFAATAASWVERVRTIGGSVGNGAASLSGSVVDLLASLR</sequence>
<evidence type="ECO:0000313" key="3">
    <source>
        <dbReference type="Proteomes" id="UP000321750"/>
    </source>
</evidence>
<reference evidence="2 3" key="1">
    <citation type="submission" date="2019-07" db="EMBL/GenBank/DDBJ databases">
        <title>Whole genome shotgun sequence of Methylobacterium gnaphalii NBRC 107716.</title>
        <authorList>
            <person name="Hosoyama A."/>
            <person name="Uohara A."/>
            <person name="Ohji S."/>
            <person name="Ichikawa N."/>
        </authorList>
    </citation>
    <scope>NUCLEOTIDE SEQUENCE [LARGE SCALE GENOMIC DNA]</scope>
    <source>
        <strain evidence="2 3">NBRC 107716</strain>
    </source>
</reference>
<organism evidence="2 3">
    <name type="scientific">Methylobacterium gnaphalii</name>
    <dbReference type="NCBI Taxonomy" id="1010610"/>
    <lineage>
        <taxon>Bacteria</taxon>
        <taxon>Pseudomonadati</taxon>
        <taxon>Pseudomonadota</taxon>
        <taxon>Alphaproteobacteria</taxon>
        <taxon>Hyphomicrobiales</taxon>
        <taxon>Methylobacteriaceae</taxon>
        <taxon>Methylobacterium</taxon>
    </lineage>
</organism>
<dbReference type="AlphaFoldDB" id="A0A512JHH1"/>
<dbReference type="EMBL" id="BJZV01000005">
    <property type="protein sequence ID" value="GEP09407.1"/>
    <property type="molecule type" value="Genomic_DNA"/>
</dbReference>
<feature type="region of interest" description="Disordered" evidence="1">
    <location>
        <begin position="106"/>
        <end position="164"/>
    </location>
</feature>